<accession>A0AAD2D5K3</accession>
<organism evidence="2 3">
    <name type="scientific">Euplotes crassus</name>
    <dbReference type="NCBI Taxonomy" id="5936"/>
    <lineage>
        <taxon>Eukaryota</taxon>
        <taxon>Sar</taxon>
        <taxon>Alveolata</taxon>
        <taxon>Ciliophora</taxon>
        <taxon>Intramacronucleata</taxon>
        <taxon>Spirotrichea</taxon>
        <taxon>Hypotrichia</taxon>
        <taxon>Euplotida</taxon>
        <taxon>Euplotidae</taxon>
        <taxon>Moneuplotes</taxon>
    </lineage>
</organism>
<feature type="region of interest" description="Disordered" evidence="1">
    <location>
        <begin position="105"/>
        <end position="125"/>
    </location>
</feature>
<dbReference type="Proteomes" id="UP001295684">
    <property type="component" value="Unassembled WGS sequence"/>
</dbReference>
<gene>
    <name evidence="2" type="ORF">ECRASSUSDP1_LOCUS23476</name>
</gene>
<evidence type="ECO:0000256" key="1">
    <source>
        <dbReference type="SAM" id="MobiDB-lite"/>
    </source>
</evidence>
<dbReference type="AlphaFoldDB" id="A0AAD2D5K3"/>
<protein>
    <submittedName>
        <fullName evidence="2">Uncharacterized protein</fullName>
    </submittedName>
</protein>
<name>A0AAD2D5K3_EUPCR</name>
<sequence>MSNNSNFCLKFCEIRNSQFYRIFSFHQKINCFFQNKEFYSETICSNCIKSNSMKPSTALQCNSCSLINLRDKGHRLQGFSSAEVQSVIENSPCRNQIDVITQDNNLGSSVNLDPSPPSQDDDRHPMLLQNTTREDHNLRDCLRFCRKFFLKLFKNHNPEIVRKRFLKAQLSLSSRLCLMKKCLPAWLTS</sequence>
<proteinExistence type="predicted"/>
<dbReference type="EMBL" id="CAMPGE010024147">
    <property type="protein sequence ID" value="CAI2382009.1"/>
    <property type="molecule type" value="Genomic_DNA"/>
</dbReference>
<comment type="caution">
    <text evidence="2">The sequence shown here is derived from an EMBL/GenBank/DDBJ whole genome shotgun (WGS) entry which is preliminary data.</text>
</comment>
<reference evidence="2" key="1">
    <citation type="submission" date="2023-07" db="EMBL/GenBank/DDBJ databases">
        <authorList>
            <consortium name="AG Swart"/>
            <person name="Singh M."/>
            <person name="Singh A."/>
            <person name="Seah K."/>
            <person name="Emmerich C."/>
        </authorList>
    </citation>
    <scope>NUCLEOTIDE SEQUENCE</scope>
    <source>
        <strain evidence="2">DP1</strain>
    </source>
</reference>
<evidence type="ECO:0000313" key="3">
    <source>
        <dbReference type="Proteomes" id="UP001295684"/>
    </source>
</evidence>
<evidence type="ECO:0000313" key="2">
    <source>
        <dbReference type="EMBL" id="CAI2382009.1"/>
    </source>
</evidence>
<keyword evidence="3" id="KW-1185">Reference proteome</keyword>